<keyword evidence="3" id="KW-1185">Reference proteome</keyword>
<comment type="caution">
    <text evidence="2">The sequence shown here is derived from an EMBL/GenBank/DDBJ whole genome shotgun (WGS) entry which is preliminary data.</text>
</comment>
<gene>
    <name evidence="2" type="ORF">E3N88_33939</name>
</gene>
<dbReference type="OrthoDB" id="1913204at2759"/>
<name>A0A5N6MFB2_9ASTR</name>
<dbReference type="PANTHER" id="PTHR33385:SF28">
    <property type="entry name" value="X-RAY INDUCED TRANSCRIPT 1"/>
    <property type="match status" value="1"/>
</dbReference>
<evidence type="ECO:0000313" key="3">
    <source>
        <dbReference type="Proteomes" id="UP000326396"/>
    </source>
</evidence>
<dbReference type="EMBL" id="SZYD01000016">
    <property type="protein sequence ID" value="KAD3338418.1"/>
    <property type="molecule type" value="Genomic_DNA"/>
</dbReference>
<evidence type="ECO:0008006" key="4">
    <source>
        <dbReference type="Google" id="ProtNLM"/>
    </source>
</evidence>
<feature type="compositionally biased region" description="Polar residues" evidence="1">
    <location>
        <begin position="370"/>
        <end position="384"/>
    </location>
</feature>
<dbReference type="AlphaFoldDB" id="A0A5N6MFB2"/>
<evidence type="ECO:0000256" key="1">
    <source>
        <dbReference type="SAM" id="MobiDB-lite"/>
    </source>
</evidence>
<proteinExistence type="predicted"/>
<dbReference type="GO" id="GO:0007143">
    <property type="term" value="P:female meiotic nuclear division"/>
    <property type="evidence" value="ECO:0007669"/>
    <property type="project" value="InterPro"/>
</dbReference>
<accession>A0A5N6MFB2</accession>
<reference evidence="2 3" key="1">
    <citation type="submission" date="2019-05" db="EMBL/GenBank/DDBJ databases">
        <title>Mikania micrantha, genome provides insights into the molecular mechanism of rapid growth.</title>
        <authorList>
            <person name="Liu B."/>
        </authorList>
    </citation>
    <scope>NUCLEOTIDE SEQUENCE [LARGE SCALE GENOMIC DNA]</scope>
    <source>
        <strain evidence="2">NLD-2019</strain>
        <tissue evidence="2">Leaf</tissue>
    </source>
</reference>
<evidence type="ECO:0000313" key="2">
    <source>
        <dbReference type="EMBL" id="KAD3338418.1"/>
    </source>
</evidence>
<dbReference type="Proteomes" id="UP000326396">
    <property type="component" value="Linkage Group LG6"/>
</dbReference>
<protein>
    <recommendedName>
        <fullName evidence="4">Protein XRI1</fullName>
    </recommendedName>
</protein>
<dbReference type="PANTHER" id="PTHR33385">
    <property type="entry name" value="PROTEIN XRI1"/>
    <property type="match status" value="1"/>
</dbReference>
<dbReference type="InterPro" id="IPR039933">
    <property type="entry name" value="XRI1"/>
</dbReference>
<dbReference type="GO" id="GO:0007140">
    <property type="term" value="P:male meiotic nuclear division"/>
    <property type="evidence" value="ECO:0007669"/>
    <property type="project" value="InterPro"/>
</dbReference>
<sequence length="488" mass="53787">MPRTINLFCPSSSTAVQLVAHEDQRLDLGSIARAFGLDPTTVMLNGHFISRGVDLISSSVTWKSLISFFSSRGLSTGTGGSGAMVVDGKLCKSGCKRANDSVNGITRTTDEGCNSIKWKPLFENSNANVDSRSNSFSLKRKLEDASYSLKRLKVDESDSNKIQDFNYKLIIQAVNVCAFFFTNLTVHQLLADLMIVDGPRYEQQVRDNVSNSLWNNVRENDDGLSYVLDETTTPVKSCGDLAYQVTENENANKGMETCHEVSSQSKRRRMLRFNDEVEDADVLPLCDEDFSSNFLKYEEKVDSWDDTFADMAHWVSGFADDMSVSGSGCDGLDQSSEGWLANCLVNDSGMNFSPDDMYVSGTPDTLMHLTDSSNSQPKNDGNTVQEDHTPTRQNIIFKGKKSFIKTPTKMTSSVVLPFAFVKPCGEGAVTLKDINQKILTPPPSKSKKMYEDPTSYPMSAFSGKPIVGKTKIRTEGGKGSITIMRTRG</sequence>
<organism evidence="2 3">
    <name type="scientific">Mikania micrantha</name>
    <name type="common">bitter vine</name>
    <dbReference type="NCBI Taxonomy" id="192012"/>
    <lineage>
        <taxon>Eukaryota</taxon>
        <taxon>Viridiplantae</taxon>
        <taxon>Streptophyta</taxon>
        <taxon>Embryophyta</taxon>
        <taxon>Tracheophyta</taxon>
        <taxon>Spermatophyta</taxon>
        <taxon>Magnoliopsida</taxon>
        <taxon>eudicotyledons</taxon>
        <taxon>Gunneridae</taxon>
        <taxon>Pentapetalae</taxon>
        <taxon>asterids</taxon>
        <taxon>campanulids</taxon>
        <taxon>Asterales</taxon>
        <taxon>Asteraceae</taxon>
        <taxon>Asteroideae</taxon>
        <taxon>Heliantheae alliance</taxon>
        <taxon>Eupatorieae</taxon>
        <taxon>Mikania</taxon>
    </lineage>
</organism>
<feature type="region of interest" description="Disordered" evidence="1">
    <location>
        <begin position="369"/>
        <end position="389"/>
    </location>
</feature>